<reference evidence="11 12" key="1">
    <citation type="submission" date="2018-06" db="EMBL/GenBank/DDBJ databases">
        <authorList>
            <consortium name="Pathogen Informatics"/>
            <person name="Doyle S."/>
        </authorList>
    </citation>
    <scope>NUCLEOTIDE SEQUENCE [LARGE SCALE GENOMIC DNA]</scope>
    <source>
        <strain evidence="11 12">NCTC11967</strain>
    </source>
</reference>
<evidence type="ECO:0000256" key="3">
    <source>
        <dbReference type="ARBA" id="ARBA00012729"/>
    </source>
</evidence>
<dbReference type="Proteomes" id="UP000251313">
    <property type="component" value="Unassembled WGS sequence"/>
</dbReference>
<dbReference type="EMBL" id="UAVL01000018">
    <property type="protein sequence ID" value="SQA64489.1"/>
    <property type="molecule type" value="Genomic_DNA"/>
</dbReference>
<proteinExistence type="inferred from homology"/>
<dbReference type="InterPro" id="IPR001579">
    <property type="entry name" value="Glyco_hydro_18_chit_AS"/>
</dbReference>
<evidence type="ECO:0000256" key="5">
    <source>
        <dbReference type="ARBA" id="ARBA00022801"/>
    </source>
</evidence>
<sequence length="875" mass="96076">MNTNESKPSLGAVAATVTVTMNDDTNTLLGLNNSMMISRDGGHFWEAYNEYYRNYFPGSPLVMVAKLQELALNSEDYDLNKTYSGGDVVRDQGYYWTAQWWVDQGISPGSDSVWLKGDAISYERYGTFQFSPFTGDKATQIQTKGKQDAAKQRKVIGYFPEWGVYEAHDYFTPDKIDFSKLTHLNYGFAVVEEGQVIIHDTVKGPGLLRQLAKMTKAHGVTSMVSVGGWTNSAEGVFEAATATAAGIETLAESMVAFVRRWDFDGLDVDWEYPDNNTEKANFTTLIQKLRSKLDAAGLLDDKYYQLSAAVTTNHNNIQFINPAVTAPLLDSVNVMAYDIHGAFDAITGHNAPLFANSEDADQLLNVSSAMQAYCVTWGVPKYKLMMGVPFYGRGWGNVAATQVVKGLPGLFCAGSATVHGAWDDEGDYTGTNPFYVLKQKLASADYTRYWDDESKVPYLYNAKTKEFLTYDDAESIQTKVNYINDQGFGGAIIWDISGDTDDFELGTIVGALKNSPITNFDTPQIHFFTGNNYTGAKISVSDNIPDFKDVYTDDGHSADNTITSSKYGVDSLGYFIFTDNYYNFGVENSTATRVTGDLTKFGNLYNDKCSSFKIIKMIGYAGEDATKGEVVAFLEDSPDLTESHGNHISSIKLLPGYCVRLYEGIHYTGAYRDVMGSPFPVNLSSFGFDKRVYSARFINLKVAPKATFFDGSNYSGNTFDLYSDVPTLTGVVNSGGVSANDMISSATHAKVCLGYEVFTGDNFTGSSTVVKVDLATYNSTFNNNASSIREVKAFLYSGTNFSGNEHAVSINNVVLEDTGVTNIKSIKVAKGYAARIYDQTWHTGNSIVITDTDSCLDLATLGFADKVLSIMFIKL</sequence>
<dbReference type="InterPro" id="IPR050314">
    <property type="entry name" value="Glycosyl_Hydrlase_18"/>
</dbReference>
<dbReference type="SUPFAM" id="SSF54556">
    <property type="entry name" value="Chitinase insertion domain"/>
    <property type="match status" value="1"/>
</dbReference>
<dbReference type="GO" id="GO:0008061">
    <property type="term" value="F:chitin binding"/>
    <property type="evidence" value="ECO:0007669"/>
    <property type="project" value="InterPro"/>
</dbReference>
<evidence type="ECO:0000256" key="2">
    <source>
        <dbReference type="ARBA" id="ARBA00009646"/>
    </source>
</evidence>
<dbReference type="GO" id="GO:0008843">
    <property type="term" value="F:endochitinase activity"/>
    <property type="evidence" value="ECO:0007669"/>
    <property type="project" value="UniProtKB-EC"/>
</dbReference>
<dbReference type="Gene3D" id="3.10.50.10">
    <property type="match status" value="1"/>
</dbReference>
<dbReference type="InterPro" id="IPR001223">
    <property type="entry name" value="Glyco_hydro18_cat"/>
</dbReference>
<keyword evidence="8" id="KW-0624">Polysaccharide degradation</keyword>
<keyword evidence="5 9" id="KW-0378">Hydrolase</keyword>
<dbReference type="GO" id="GO:0005576">
    <property type="term" value="C:extracellular region"/>
    <property type="evidence" value="ECO:0007669"/>
    <property type="project" value="InterPro"/>
</dbReference>
<dbReference type="PROSITE" id="PS01095">
    <property type="entry name" value="GH18_1"/>
    <property type="match status" value="1"/>
</dbReference>
<comment type="catalytic activity">
    <reaction evidence="1">
        <text>Random endo-hydrolysis of N-acetyl-beta-D-glucosaminide (1-&gt;4)-beta-linkages in chitin and chitodextrins.</text>
        <dbReference type="EC" id="3.2.1.14"/>
    </reaction>
</comment>
<dbReference type="SMART" id="SM00247">
    <property type="entry name" value="XTALbg"/>
    <property type="match status" value="2"/>
</dbReference>
<dbReference type="GO" id="GO:0000272">
    <property type="term" value="P:polysaccharide catabolic process"/>
    <property type="evidence" value="ECO:0007669"/>
    <property type="project" value="UniProtKB-KW"/>
</dbReference>
<gene>
    <name evidence="11" type="primary">chiA1_4</name>
    <name evidence="11" type="ORF">NCTC11967_03591</name>
</gene>
<accession>A0AB38FYW6</accession>
<keyword evidence="8" id="KW-0119">Carbohydrate metabolism</keyword>
<dbReference type="GO" id="GO:0006032">
    <property type="term" value="P:chitin catabolic process"/>
    <property type="evidence" value="ECO:0007669"/>
    <property type="project" value="UniProtKB-KW"/>
</dbReference>
<dbReference type="CDD" id="cd12215">
    <property type="entry name" value="ChiC_BD"/>
    <property type="match status" value="1"/>
</dbReference>
<dbReference type="InterPro" id="IPR001064">
    <property type="entry name" value="Beta/gamma_crystallin"/>
</dbReference>
<name>A0AB38FYW6_9ENTR</name>
<evidence type="ECO:0000256" key="6">
    <source>
        <dbReference type="ARBA" id="ARBA00023024"/>
    </source>
</evidence>
<evidence type="ECO:0000313" key="11">
    <source>
        <dbReference type="EMBL" id="SQA64489.1"/>
    </source>
</evidence>
<feature type="domain" description="GH18" evidence="10">
    <location>
        <begin position="153"/>
        <end position="515"/>
    </location>
</feature>
<comment type="caution">
    <text evidence="11">The sequence shown here is derived from an EMBL/GenBank/DDBJ whole genome shotgun (WGS) entry which is preliminary data.</text>
</comment>
<evidence type="ECO:0000313" key="12">
    <source>
        <dbReference type="Proteomes" id="UP000251313"/>
    </source>
</evidence>
<dbReference type="SUPFAM" id="SSF49695">
    <property type="entry name" value="gamma-Crystallin-like"/>
    <property type="match status" value="2"/>
</dbReference>
<dbReference type="SUPFAM" id="SSF51055">
    <property type="entry name" value="Carbohydrate binding domain"/>
    <property type="match status" value="1"/>
</dbReference>
<keyword evidence="4" id="KW-0677">Repeat</keyword>
<dbReference type="CDD" id="cd06548">
    <property type="entry name" value="GH18_chitinase"/>
    <property type="match status" value="1"/>
</dbReference>
<dbReference type="Gene3D" id="2.10.10.20">
    <property type="entry name" value="Carbohydrate-binding module superfamily 5/12"/>
    <property type="match status" value="1"/>
</dbReference>
<dbReference type="InterPro" id="IPR011024">
    <property type="entry name" value="G_crystallin-like"/>
</dbReference>
<dbReference type="Gene3D" id="2.60.20.10">
    <property type="entry name" value="Crystallins"/>
    <property type="match status" value="3"/>
</dbReference>
<dbReference type="GO" id="GO:0030246">
    <property type="term" value="F:carbohydrate binding"/>
    <property type="evidence" value="ECO:0007669"/>
    <property type="project" value="InterPro"/>
</dbReference>
<evidence type="ECO:0000256" key="1">
    <source>
        <dbReference type="ARBA" id="ARBA00000822"/>
    </source>
</evidence>
<dbReference type="PANTHER" id="PTHR11177">
    <property type="entry name" value="CHITINASE"/>
    <property type="match status" value="1"/>
</dbReference>
<dbReference type="Pfam" id="PF00704">
    <property type="entry name" value="Glyco_hydro_18"/>
    <property type="match status" value="1"/>
</dbReference>
<keyword evidence="7 9" id="KW-0326">Glycosidase</keyword>
<evidence type="ECO:0000259" key="10">
    <source>
        <dbReference type="PROSITE" id="PS51910"/>
    </source>
</evidence>
<dbReference type="InterPro" id="IPR017853">
    <property type="entry name" value="GH"/>
</dbReference>
<keyword evidence="6" id="KW-0146">Chitin degradation</keyword>
<dbReference type="AlphaFoldDB" id="A0AB38FYW6"/>
<dbReference type="InterPro" id="IPR029070">
    <property type="entry name" value="Chitinase_insertion_sf"/>
</dbReference>
<dbReference type="SUPFAM" id="SSF51445">
    <property type="entry name" value="(Trans)glycosidases"/>
    <property type="match status" value="1"/>
</dbReference>
<evidence type="ECO:0000256" key="9">
    <source>
        <dbReference type="RuleBase" id="RU000489"/>
    </source>
</evidence>
<dbReference type="InterPro" id="IPR011583">
    <property type="entry name" value="Chitinase_II/V-like_cat"/>
</dbReference>
<protein>
    <recommendedName>
        <fullName evidence="3">chitinase</fullName>
        <ecNumber evidence="3">3.2.1.14</ecNumber>
    </recommendedName>
</protein>
<dbReference type="Gene3D" id="3.20.20.80">
    <property type="entry name" value="Glycosidases"/>
    <property type="match status" value="1"/>
</dbReference>
<dbReference type="PANTHER" id="PTHR11177:SF317">
    <property type="entry name" value="CHITINASE 12-RELATED"/>
    <property type="match status" value="1"/>
</dbReference>
<comment type="similarity">
    <text evidence="2">Belongs to the beta/gamma-crystallin family.</text>
</comment>
<dbReference type="InterPro" id="IPR036573">
    <property type="entry name" value="CBM_sf_5/12"/>
</dbReference>
<evidence type="ECO:0000256" key="8">
    <source>
        <dbReference type="ARBA" id="ARBA00023326"/>
    </source>
</evidence>
<dbReference type="SMART" id="SM00636">
    <property type="entry name" value="Glyco_18"/>
    <property type="match status" value="1"/>
</dbReference>
<evidence type="ECO:0000256" key="7">
    <source>
        <dbReference type="ARBA" id="ARBA00023295"/>
    </source>
</evidence>
<dbReference type="PROSITE" id="PS51910">
    <property type="entry name" value="GH18_2"/>
    <property type="match status" value="1"/>
</dbReference>
<dbReference type="EC" id="3.2.1.14" evidence="3"/>
<dbReference type="RefSeq" id="WP_245939503.1">
    <property type="nucleotide sequence ID" value="NZ_UAVL01000018.1"/>
</dbReference>
<organism evidence="11 12">
    <name type="scientific">Yokenella regensburgei</name>
    <dbReference type="NCBI Taxonomy" id="158877"/>
    <lineage>
        <taxon>Bacteria</taxon>
        <taxon>Pseudomonadati</taxon>
        <taxon>Pseudomonadota</taxon>
        <taxon>Gammaproteobacteria</taxon>
        <taxon>Enterobacterales</taxon>
        <taxon>Enterobacteriaceae</taxon>
        <taxon>Yokenella</taxon>
    </lineage>
</organism>
<evidence type="ECO:0000256" key="4">
    <source>
        <dbReference type="ARBA" id="ARBA00022737"/>
    </source>
</evidence>